<dbReference type="EMBL" id="NUEQ01000134">
    <property type="protein sequence ID" value="PEJ24238.1"/>
    <property type="molecule type" value="Genomic_DNA"/>
</dbReference>
<sequence>MKTRKGAIYMAELFKRIEQRKALLIEELLANGVYKTSDERHLYDVPLKVLEDEYKIVINRPNIESPSEWMT</sequence>
<reference evidence="1 2" key="1">
    <citation type="submission" date="2017-09" db="EMBL/GenBank/DDBJ databases">
        <title>Large-scale bioinformatics analysis of Bacillus genomes uncovers conserved roles of natural products in bacterial physiology.</title>
        <authorList>
            <consortium name="Agbiome Team Llc"/>
            <person name="Bleich R.M."/>
            <person name="Kirk G.J."/>
            <person name="Santa Maria K.C."/>
            <person name="Allen S.E."/>
            <person name="Farag S."/>
            <person name="Shank E.A."/>
            <person name="Bowers A."/>
        </authorList>
    </citation>
    <scope>NUCLEOTIDE SEQUENCE [LARGE SCALE GENOMIC DNA]</scope>
    <source>
        <strain evidence="1 2">AFS003229</strain>
    </source>
</reference>
<protein>
    <submittedName>
        <fullName evidence="1">Fur-regulated basic protein FbpA</fullName>
    </submittedName>
</protein>
<accession>A0AAX0RW22</accession>
<dbReference type="Proteomes" id="UP000220106">
    <property type="component" value="Unassembled WGS sequence"/>
</dbReference>
<dbReference type="AlphaFoldDB" id="A0AAX0RW22"/>
<evidence type="ECO:0000313" key="2">
    <source>
        <dbReference type="Proteomes" id="UP000220106"/>
    </source>
</evidence>
<name>A0AAX0RW22_9BACI</name>
<evidence type="ECO:0000313" key="1">
    <source>
        <dbReference type="EMBL" id="PEJ24238.1"/>
    </source>
</evidence>
<gene>
    <name evidence="1" type="ORF">CN689_27510</name>
</gene>
<organism evidence="1 2">
    <name type="scientific">Peribacillus butanolivorans</name>
    <dbReference type="NCBI Taxonomy" id="421767"/>
    <lineage>
        <taxon>Bacteria</taxon>
        <taxon>Bacillati</taxon>
        <taxon>Bacillota</taxon>
        <taxon>Bacilli</taxon>
        <taxon>Bacillales</taxon>
        <taxon>Bacillaceae</taxon>
        <taxon>Peribacillus</taxon>
    </lineage>
</organism>
<comment type="caution">
    <text evidence="1">The sequence shown here is derived from an EMBL/GenBank/DDBJ whole genome shotgun (WGS) entry which is preliminary data.</text>
</comment>
<dbReference type="InterPro" id="IPR025072">
    <property type="entry name" value="Fur_reg_FbpA"/>
</dbReference>
<dbReference type="Pfam" id="PF13076">
    <property type="entry name" value="Fur_reg_FbpA"/>
    <property type="match status" value="1"/>
</dbReference>
<proteinExistence type="predicted"/>